<comment type="caution">
    <text evidence="1">The sequence shown here is derived from an EMBL/GenBank/DDBJ whole genome shotgun (WGS) entry which is preliminary data.</text>
</comment>
<dbReference type="EMBL" id="LVLJ01001235">
    <property type="protein sequence ID" value="OAE30828.1"/>
    <property type="molecule type" value="Genomic_DNA"/>
</dbReference>
<accession>A0A176WC94</accession>
<keyword evidence="2" id="KW-1185">Reference proteome</keyword>
<protein>
    <submittedName>
        <fullName evidence="1">Uncharacterized protein</fullName>
    </submittedName>
</protein>
<proteinExistence type="predicted"/>
<organism evidence="1 2">
    <name type="scientific">Marchantia polymorpha subsp. ruderalis</name>
    <dbReference type="NCBI Taxonomy" id="1480154"/>
    <lineage>
        <taxon>Eukaryota</taxon>
        <taxon>Viridiplantae</taxon>
        <taxon>Streptophyta</taxon>
        <taxon>Embryophyta</taxon>
        <taxon>Marchantiophyta</taxon>
        <taxon>Marchantiopsida</taxon>
        <taxon>Marchantiidae</taxon>
        <taxon>Marchantiales</taxon>
        <taxon>Marchantiaceae</taxon>
        <taxon>Marchantia</taxon>
    </lineage>
</organism>
<evidence type="ECO:0000313" key="1">
    <source>
        <dbReference type="EMBL" id="OAE30828.1"/>
    </source>
</evidence>
<sequence>MVDGTEGAKSRALLKLLAYVKTRLGNEARLTRRPKARTVKAALLPRSGRSGRGRVRWVLGPRSWALFELVWTEVSSAFLLLSCWLVASGRAISAGAQDAY</sequence>
<dbReference type="AlphaFoldDB" id="A0A176WC94"/>
<gene>
    <name evidence="1" type="ORF">AXG93_857s1310</name>
</gene>
<evidence type="ECO:0000313" key="2">
    <source>
        <dbReference type="Proteomes" id="UP000077202"/>
    </source>
</evidence>
<name>A0A176WC94_MARPO</name>
<dbReference type="Proteomes" id="UP000077202">
    <property type="component" value="Unassembled WGS sequence"/>
</dbReference>
<reference evidence="1" key="1">
    <citation type="submission" date="2016-03" db="EMBL/GenBank/DDBJ databases">
        <title>Mechanisms controlling the formation of the plant cell surface in tip-growing cells are functionally conserved among land plants.</title>
        <authorList>
            <person name="Honkanen S."/>
            <person name="Jones V.A."/>
            <person name="Morieri G."/>
            <person name="Champion C."/>
            <person name="Hetherington A.J."/>
            <person name="Kelly S."/>
            <person name="Saint-Marcoux D."/>
            <person name="Proust H."/>
            <person name="Prescott H."/>
            <person name="Dolan L."/>
        </authorList>
    </citation>
    <scope>NUCLEOTIDE SEQUENCE [LARGE SCALE GENOMIC DNA]</scope>
    <source>
        <tissue evidence="1">Whole gametophyte</tissue>
    </source>
</reference>